<dbReference type="EMBL" id="CADCVL010000351">
    <property type="protein sequence ID" value="CAA9489900.1"/>
    <property type="molecule type" value="Genomic_DNA"/>
</dbReference>
<evidence type="ECO:0000313" key="2">
    <source>
        <dbReference type="EMBL" id="CAA9489900.1"/>
    </source>
</evidence>
<reference evidence="2" key="1">
    <citation type="submission" date="2020-02" db="EMBL/GenBank/DDBJ databases">
        <authorList>
            <person name="Meier V. D."/>
        </authorList>
    </citation>
    <scope>NUCLEOTIDE SEQUENCE</scope>
    <source>
        <strain evidence="2">AVDCRST_MAG65</strain>
    </source>
</reference>
<name>A0A6J4S689_9ACTN</name>
<sequence>GGRGRERRPQRHPRPHRGRARSLAGDGRRAARLPAGGRGRAI</sequence>
<dbReference type="AlphaFoldDB" id="A0A6J4S689"/>
<feature type="non-terminal residue" evidence="2">
    <location>
        <position position="42"/>
    </location>
</feature>
<proteinExistence type="predicted"/>
<evidence type="ECO:0000256" key="1">
    <source>
        <dbReference type="SAM" id="MobiDB-lite"/>
    </source>
</evidence>
<gene>
    <name evidence="2" type="ORF">AVDCRST_MAG65-1937</name>
</gene>
<feature type="non-terminal residue" evidence="2">
    <location>
        <position position="1"/>
    </location>
</feature>
<protein>
    <submittedName>
        <fullName evidence="2">Uncharacterized protein</fullName>
    </submittedName>
</protein>
<feature type="compositionally biased region" description="Basic residues" evidence="1">
    <location>
        <begin position="1"/>
        <end position="20"/>
    </location>
</feature>
<accession>A0A6J4S689</accession>
<feature type="region of interest" description="Disordered" evidence="1">
    <location>
        <begin position="1"/>
        <end position="42"/>
    </location>
</feature>
<organism evidence="2">
    <name type="scientific">uncultured Solirubrobacteraceae bacterium</name>
    <dbReference type="NCBI Taxonomy" id="1162706"/>
    <lineage>
        <taxon>Bacteria</taxon>
        <taxon>Bacillati</taxon>
        <taxon>Actinomycetota</taxon>
        <taxon>Thermoleophilia</taxon>
        <taxon>Solirubrobacterales</taxon>
        <taxon>Solirubrobacteraceae</taxon>
        <taxon>environmental samples</taxon>
    </lineage>
</organism>